<dbReference type="EMBL" id="FPAA01000003">
    <property type="protein sequence ID" value="SFS52901.1"/>
    <property type="molecule type" value="Genomic_DNA"/>
</dbReference>
<evidence type="ECO:0008006" key="3">
    <source>
        <dbReference type="Google" id="ProtNLM"/>
    </source>
</evidence>
<dbReference type="Proteomes" id="UP000198660">
    <property type="component" value="Unassembled WGS sequence"/>
</dbReference>
<evidence type="ECO:0000313" key="1">
    <source>
        <dbReference type="EMBL" id="SFS52901.1"/>
    </source>
</evidence>
<dbReference type="RefSeq" id="WP_140413554.1">
    <property type="nucleotide sequence ID" value="NZ_FPAA01000003.1"/>
</dbReference>
<dbReference type="AlphaFoldDB" id="A0A1I6QKD5"/>
<protein>
    <recommendedName>
        <fullName evidence="3">Tetratricopeptide repeat-containing protein</fullName>
    </recommendedName>
</protein>
<accession>A0A1I6QKD5</accession>
<evidence type="ECO:0000313" key="2">
    <source>
        <dbReference type="Proteomes" id="UP000198660"/>
    </source>
</evidence>
<keyword evidence="2" id="KW-1185">Reference proteome</keyword>
<proteinExistence type="predicted"/>
<name>A0A1I6QKD5_9BACL</name>
<dbReference type="OrthoDB" id="56388at2"/>
<sequence>MSSDYRQQLEEMYDSVVGEYSDRAVAVLEEVVRMADVHQDVEWSFYAREALVQSATYSGHGDKALVAFSWILAQIDKNPEYEDEFEMDHLLWVYKWIADSLLGFSHISKAQILAIVEDMDRRYRKQGLSLRAVENIRYKVACEFAEEENVQKHFSRWETLPKDGSQDCLACETNFVVNHYLFREKNLEQALLIARPLLEGEQSCHSVPGRTQSNLMLALLKAGRMDEADQMQRKSEGYASHNGDRIHSAGKHLQFLALTDQLSRALRIFEKMVAFAITSREERNRHMFFRGARLLFMKLMDQGHRTVKLRLATDFPVACDEQNQYPVPELVDWFTHEAERVAHLFDARNETVSYGEELIEDLALLKESYPLST</sequence>
<gene>
    <name evidence="1" type="ORF">SAMN05444972_103207</name>
</gene>
<organism evidence="1 2">
    <name type="scientific">Marininema halotolerans</name>
    <dbReference type="NCBI Taxonomy" id="1155944"/>
    <lineage>
        <taxon>Bacteria</taxon>
        <taxon>Bacillati</taxon>
        <taxon>Bacillota</taxon>
        <taxon>Bacilli</taxon>
        <taxon>Bacillales</taxon>
        <taxon>Thermoactinomycetaceae</taxon>
        <taxon>Marininema</taxon>
    </lineage>
</organism>
<reference evidence="2" key="1">
    <citation type="submission" date="2016-10" db="EMBL/GenBank/DDBJ databases">
        <authorList>
            <person name="Varghese N."/>
            <person name="Submissions S."/>
        </authorList>
    </citation>
    <scope>NUCLEOTIDE SEQUENCE [LARGE SCALE GENOMIC DNA]</scope>
    <source>
        <strain evidence="2">DSM 45789</strain>
    </source>
</reference>